<dbReference type="EMBL" id="CAADFH010000001">
    <property type="protein sequence ID" value="VFJ87263.1"/>
    <property type="molecule type" value="Genomic_DNA"/>
</dbReference>
<protein>
    <submittedName>
        <fullName evidence="2">Carbonic anhydrase or acetyltransferase, isoleucine patch superfamily</fullName>
    </submittedName>
</protein>
<proteinExistence type="predicted"/>
<dbReference type="SUPFAM" id="SSF51161">
    <property type="entry name" value="Trimeric LpxA-like enzymes"/>
    <property type="match status" value="1"/>
</dbReference>
<keyword evidence="2" id="KW-0808">Transferase</keyword>
<dbReference type="InterPro" id="IPR011004">
    <property type="entry name" value="Trimer_LpxA-like_sf"/>
</dbReference>
<dbReference type="PANTHER" id="PTHR13061:SF56">
    <property type="entry name" value="PROTEIN YRDA"/>
    <property type="match status" value="1"/>
</dbReference>
<dbReference type="CDD" id="cd04645">
    <property type="entry name" value="LbH_gamma_CA_like"/>
    <property type="match status" value="1"/>
</dbReference>
<dbReference type="InterPro" id="IPR050484">
    <property type="entry name" value="Transf_Hexapept/Carb_Anhydrase"/>
</dbReference>
<dbReference type="Gene3D" id="2.160.10.10">
    <property type="entry name" value="Hexapeptide repeat proteins"/>
    <property type="match status" value="1"/>
</dbReference>
<reference evidence="2" key="1">
    <citation type="submission" date="2019-02" db="EMBL/GenBank/DDBJ databases">
        <authorList>
            <person name="Gruber-Vodicka R. H."/>
            <person name="Seah K. B. B."/>
        </authorList>
    </citation>
    <scope>NUCLEOTIDE SEQUENCE</scope>
    <source>
        <strain evidence="2">BECK_M6</strain>
        <strain evidence="1">BECK_M7</strain>
    </source>
</reference>
<dbReference type="GO" id="GO:0016740">
    <property type="term" value="F:transferase activity"/>
    <property type="evidence" value="ECO:0007669"/>
    <property type="project" value="UniProtKB-KW"/>
</dbReference>
<organism evidence="2">
    <name type="scientific">Candidatus Kentrum sp. LFY</name>
    <dbReference type="NCBI Taxonomy" id="2126342"/>
    <lineage>
        <taxon>Bacteria</taxon>
        <taxon>Pseudomonadati</taxon>
        <taxon>Pseudomonadota</taxon>
        <taxon>Gammaproteobacteria</taxon>
        <taxon>Candidatus Kentrum</taxon>
    </lineage>
</organism>
<dbReference type="InterPro" id="IPR047324">
    <property type="entry name" value="LbH_gamma_CA-like"/>
</dbReference>
<dbReference type="EMBL" id="CAADFF010000004">
    <property type="protein sequence ID" value="VFJ86726.1"/>
    <property type="molecule type" value="Genomic_DNA"/>
</dbReference>
<evidence type="ECO:0000313" key="1">
    <source>
        <dbReference type="EMBL" id="VFJ86726.1"/>
    </source>
</evidence>
<dbReference type="AlphaFoldDB" id="A0A450U6K3"/>
<gene>
    <name evidence="2" type="ORF">BECKLFY1418A_GA0070994_100155</name>
    <name evidence="1" type="ORF">BECKLFY1418B_GA0070995_100457</name>
</gene>
<evidence type="ECO:0000313" key="2">
    <source>
        <dbReference type="EMBL" id="VFJ87263.1"/>
    </source>
</evidence>
<sequence length="205" mass="22699">MTIRSFEDKTPRIDPSVYVDEKALVIGDVTIAKDASVWPMTVVRGDVNTITIGERTNIQDLSMIHVTHRGGAQFPDGFETTIANDVTVGHHCVIHGCNIEEFCLIGIGSVILDGARIGARTMIGAGSLVPPGKVLEGGFLWIGKPVKKVRELTEDEKRNLEYSAEHYVKNKIRHMTATQQEIDKAVKKPKLQRSRGLMSNRVRIL</sequence>
<dbReference type="InterPro" id="IPR001451">
    <property type="entry name" value="Hexapep"/>
</dbReference>
<accession>A0A450U6K3</accession>
<dbReference type="Pfam" id="PF00132">
    <property type="entry name" value="Hexapep"/>
    <property type="match status" value="1"/>
</dbReference>
<name>A0A450U6K3_9GAMM</name>
<dbReference type="PANTHER" id="PTHR13061">
    <property type="entry name" value="DYNACTIN SUBUNIT P25"/>
    <property type="match status" value="1"/>
</dbReference>